<gene>
    <name evidence="2" type="ORF">R1sor_018988</name>
</gene>
<name>A0ABD3ICD7_9MARC</name>
<comment type="caution">
    <text evidence="2">The sequence shown here is derived from an EMBL/GenBank/DDBJ whole genome shotgun (WGS) entry which is preliminary data.</text>
</comment>
<organism evidence="2 3">
    <name type="scientific">Riccia sorocarpa</name>
    <dbReference type="NCBI Taxonomy" id="122646"/>
    <lineage>
        <taxon>Eukaryota</taxon>
        <taxon>Viridiplantae</taxon>
        <taxon>Streptophyta</taxon>
        <taxon>Embryophyta</taxon>
        <taxon>Marchantiophyta</taxon>
        <taxon>Marchantiopsida</taxon>
        <taxon>Marchantiidae</taxon>
        <taxon>Marchantiales</taxon>
        <taxon>Ricciaceae</taxon>
        <taxon>Riccia</taxon>
    </lineage>
</organism>
<sequence length="167" mass="17683">MADRNQHLFSRQQRADQVYNVSAMGTPLPDDFDSLRFQARSTVVARVLPIRRDVPAIELCSKSSGSGIVRDRSTASLHQVVNFSFSVSGGEPSRPIPVPANVQYSATVGEPSWPTPVHSNVQVPANSSDLSRPISAPSGEGTSARVVDLDQDAESAVVANGGSSQPA</sequence>
<proteinExistence type="predicted"/>
<feature type="compositionally biased region" description="Polar residues" evidence="1">
    <location>
        <begin position="117"/>
        <end position="130"/>
    </location>
</feature>
<dbReference type="AlphaFoldDB" id="A0ABD3ICD7"/>
<accession>A0ABD3ICD7</accession>
<dbReference type="EMBL" id="JBJQOH010000001">
    <property type="protein sequence ID" value="KAL3700966.1"/>
    <property type="molecule type" value="Genomic_DNA"/>
</dbReference>
<evidence type="ECO:0000313" key="2">
    <source>
        <dbReference type="EMBL" id="KAL3700966.1"/>
    </source>
</evidence>
<dbReference type="Proteomes" id="UP001633002">
    <property type="component" value="Unassembled WGS sequence"/>
</dbReference>
<evidence type="ECO:0000256" key="1">
    <source>
        <dbReference type="SAM" id="MobiDB-lite"/>
    </source>
</evidence>
<keyword evidence="3" id="KW-1185">Reference proteome</keyword>
<feature type="region of interest" description="Disordered" evidence="1">
    <location>
        <begin position="107"/>
        <end position="167"/>
    </location>
</feature>
<reference evidence="2 3" key="1">
    <citation type="submission" date="2024-09" db="EMBL/GenBank/DDBJ databases">
        <title>Chromosome-scale assembly of Riccia sorocarpa.</title>
        <authorList>
            <person name="Paukszto L."/>
        </authorList>
    </citation>
    <scope>NUCLEOTIDE SEQUENCE [LARGE SCALE GENOMIC DNA]</scope>
    <source>
        <strain evidence="2">LP-2024</strain>
        <tissue evidence="2">Aerial parts of the thallus</tissue>
    </source>
</reference>
<evidence type="ECO:0000313" key="3">
    <source>
        <dbReference type="Proteomes" id="UP001633002"/>
    </source>
</evidence>
<protein>
    <submittedName>
        <fullName evidence="2">Uncharacterized protein</fullName>
    </submittedName>
</protein>